<dbReference type="EMBL" id="JACHMG010000001">
    <property type="protein sequence ID" value="MBB4689302.1"/>
    <property type="molecule type" value="Genomic_DNA"/>
</dbReference>
<evidence type="ECO:0000313" key="1">
    <source>
        <dbReference type="EMBL" id="MBB4689302.1"/>
    </source>
</evidence>
<sequence>MAERDRQPPAVPDAGVVERARDRAFDTGPEGRNGSHQIRFRRGRWHVVDPADPAGVLVQVDTISVEYEIVLL</sequence>
<accession>A0A840J786</accession>
<proteinExistence type="predicted"/>
<dbReference type="RefSeq" id="WP_184783862.1">
    <property type="nucleotide sequence ID" value="NZ_JACHMG010000001.1"/>
</dbReference>
<dbReference type="Proteomes" id="UP000581769">
    <property type="component" value="Unassembled WGS sequence"/>
</dbReference>
<dbReference type="AlphaFoldDB" id="A0A840J786"/>
<protein>
    <submittedName>
        <fullName evidence="1">Uncharacterized protein</fullName>
    </submittedName>
</protein>
<organism evidence="1 2">
    <name type="scientific">Amycolatopsis jiangsuensis</name>
    <dbReference type="NCBI Taxonomy" id="1181879"/>
    <lineage>
        <taxon>Bacteria</taxon>
        <taxon>Bacillati</taxon>
        <taxon>Actinomycetota</taxon>
        <taxon>Actinomycetes</taxon>
        <taxon>Pseudonocardiales</taxon>
        <taxon>Pseudonocardiaceae</taxon>
        <taxon>Amycolatopsis</taxon>
    </lineage>
</organism>
<evidence type="ECO:0000313" key="2">
    <source>
        <dbReference type="Proteomes" id="UP000581769"/>
    </source>
</evidence>
<name>A0A840J786_9PSEU</name>
<gene>
    <name evidence="1" type="ORF">BJY18_006787</name>
</gene>
<reference evidence="1 2" key="1">
    <citation type="submission" date="2020-08" db="EMBL/GenBank/DDBJ databases">
        <title>Sequencing the genomes of 1000 actinobacteria strains.</title>
        <authorList>
            <person name="Klenk H.-P."/>
        </authorList>
    </citation>
    <scope>NUCLEOTIDE SEQUENCE [LARGE SCALE GENOMIC DNA]</scope>
    <source>
        <strain evidence="1 2">DSM 45859</strain>
    </source>
</reference>
<comment type="caution">
    <text evidence="1">The sequence shown here is derived from an EMBL/GenBank/DDBJ whole genome shotgun (WGS) entry which is preliminary data.</text>
</comment>
<keyword evidence="2" id="KW-1185">Reference proteome</keyword>